<dbReference type="Pfam" id="PF14714">
    <property type="entry name" value="KH_dom-like"/>
    <property type="match status" value="1"/>
</dbReference>
<dbReference type="FunFam" id="3.30.300.20:FF:000004">
    <property type="entry name" value="GTPase Der"/>
    <property type="match status" value="1"/>
</dbReference>
<evidence type="ECO:0000256" key="4">
    <source>
        <dbReference type="ARBA" id="ARBA00022737"/>
    </source>
</evidence>
<dbReference type="Pfam" id="PF01926">
    <property type="entry name" value="MMR_HSR1"/>
    <property type="match status" value="2"/>
</dbReference>
<dbReference type="NCBIfam" id="TIGR00231">
    <property type="entry name" value="small_GTP"/>
    <property type="match status" value="2"/>
</dbReference>
<evidence type="ECO:0000256" key="2">
    <source>
        <dbReference type="ARBA" id="ARBA00020953"/>
    </source>
</evidence>
<dbReference type="PANTHER" id="PTHR43834:SF6">
    <property type="entry name" value="GTPASE DER"/>
    <property type="match status" value="1"/>
</dbReference>
<dbReference type="InterPro" id="IPR005225">
    <property type="entry name" value="Small_GTP-bd"/>
</dbReference>
<dbReference type="InterPro" id="IPR015946">
    <property type="entry name" value="KH_dom-like_a/b"/>
</dbReference>
<keyword evidence="6 9" id="KW-0342">GTP-binding</keyword>
<sequence length="436" mass="49114">MAKPVVAIVGRPNVGKSTIFNRIVGERVSIVEDVPGVTRDRIYNSAEWLGKEFNIIDAGGIDLSDEPFLEQIRAQAEIAIDEADVIIFITNGREGVTDADEQVAKILYRSNKPIVLAINKVDNPEMRDQIYDFYSLGFGEPYPISGSHGLGLGDMLDAVRAHFPKEEEEEYPDDTVKFSLIGRPNVGKSSILNALLGEDRVIVSDIAGTTRDAIDTTYTFDGQDYVMIDTAGMRKRGKVYESTEKYSVLRAMRAIERSDVVLVVINAEEGIREQDKRIAGYAHDAGRAIIIVVNKWDAINKDEKTINVWTEDIREQFQFLSYAPIVFVSAKTKQRLNNLFPLINQVSDNHSLRVQSSMLNDVISDAVAMNPSPMDKGKRLKIFYTTQVAVKPPTFVVFVNDPELMHFSYERFLENRIREAFPFEGTPIRVIARKRK</sequence>
<feature type="binding site" evidence="9">
    <location>
        <begin position="182"/>
        <end position="189"/>
    </location>
    <ligand>
        <name>GTP</name>
        <dbReference type="ChEBI" id="CHEBI:37565"/>
        <label>2</label>
    </ligand>
</feature>
<evidence type="ECO:0000259" key="12">
    <source>
        <dbReference type="PROSITE" id="PS51712"/>
    </source>
</evidence>
<evidence type="ECO:0000256" key="1">
    <source>
        <dbReference type="ARBA" id="ARBA00008279"/>
    </source>
</evidence>
<evidence type="ECO:0000313" key="13">
    <source>
        <dbReference type="EMBL" id="EAK9267808.1"/>
    </source>
</evidence>
<evidence type="ECO:0000256" key="9">
    <source>
        <dbReference type="HAMAP-Rule" id="MF_00195"/>
    </source>
</evidence>
<accession>A0A5L6QFL9</accession>
<feature type="binding site" evidence="9">
    <location>
        <begin position="10"/>
        <end position="17"/>
    </location>
    <ligand>
        <name>GTP</name>
        <dbReference type="ChEBI" id="CHEBI:37565"/>
        <label>1</label>
    </ligand>
</feature>
<protein>
    <recommendedName>
        <fullName evidence="2 9">GTPase Der</fullName>
    </recommendedName>
    <alternativeName>
        <fullName evidence="7 9">GTP-binding protein EngA</fullName>
    </alternativeName>
</protein>
<dbReference type="Gene3D" id="3.30.300.20">
    <property type="match status" value="1"/>
</dbReference>
<keyword evidence="4 11" id="KW-0677">Repeat</keyword>
<keyword evidence="5 9" id="KW-0547">Nucleotide-binding</keyword>
<dbReference type="FunFam" id="3.40.50.300:FF:000040">
    <property type="entry name" value="GTPase Der"/>
    <property type="match status" value="1"/>
</dbReference>
<keyword evidence="3 9" id="KW-0690">Ribosome biogenesis</keyword>
<feature type="binding site" evidence="9">
    <location>
        <begin position="119"/>
        <end position="122"/>
    </location>
    <ligand>
        <name>GTP</name>
        <dbReference type="ChEBI" id="CHEBI:37565"/>
        <label>1</label>
    </ligand>
</feature>
<dbReference type="PROSITE" id="PS51712">
    <property type="entry name" value="G_ENGA"/>
    <property type="match status" value="2"/>
</dbReference>
<proteinExistence type="inferred from homology"/>
<dbReference type="InterPro" id="IPR032859">
    <property type="entry name" value="KH_dom-like"/>
</dbReference>
<evidence type="ECO:0000256" key="8">
    <source>
        <dbReference type="ARBA" id="ARBA00053470"/>
    </source>
</evidence>
<dbReference type="InterPro" id="IPR006073">
    <property type="entry name" value="GTP-bd"/>
</dbReference>
<evidence type="ECO:0000256" key="6">
    <source>
        <dbReference type="ARBA" id="ARBA00023134"/>
    </source>
</evidence>
<comment type="caution">
    <text evidence="13">The sequence shown here is derived from an EMBL/GenBank/DDBJ whole genome shotgun (WGS) entry which is preliminary data.</text>
</comment>
<dbReference type="InterPro" id="IPR031166">
    <property type="entry name" value="G_ENGA"/>
</dbReference>
<gene>
    <name evidence="9" type="primary">der</name>
    <name evidence="13" type="ORF">ART27_05345</name>
</gene>
<feature type="binding site" evidence="9">
    <location>
        <begin position="229"/>
        <end position="233"/>
    </location>
    <ligand>
        <name>GTP</name>
        <dbReference type="ChEBI" id="CHEBI:37565"/>
        <label>2</label>
    </ligand>
</feature>
<dbReference type="Gene3D" id="3.40.50.300">
    <property type="entry name" value="P-loop containing nucleotide triphosphate hydrolases"/>
    <property type="match status" value="2"/>
</dbReference>
<evidence type="ECO:0000256" key="3">
    <source>
        <dbReference type="ARBA" id="ARBA00022517"/>
    </source>
</evidence>
<dbReference type="NCBIfam" id="TIGR03594">
    <property type="entry name" value="GTPase_EngA"/>
    <property type="match status" value="1"/>
</dbReference>
<evidence type="ECO:0000256" key="7">
    <source>
        <dbReference type="ARBA" id="ARBA00032345"/>
    </source>
</evidence>
<dbReference type="PANTHER" id="PTHR43834">
    <property type="entry name" value="GTPASE DER"/>
    <property type="match status" value="1"/>
</dbReference>
<name>A0A5L6QFL9_LISMN</name>
<comment type="subunit">
    <text evidence="9">Associates with the 50S ribosomal subunit.</text>
</comment>
<organism evidence="13">
    <name type="scientific">Listeria monocytogenes</name>
    <dbReference type="NCBI Taxonomy" id="1639"/>
    <lineage>
        <taxon>Bacteria</taxon>
        <taxon>Bacillati</taxon>
        <taxon>Bacillota</taxon>
        <taxon>Bacilli</taxon>
        <taxon>Bacillales</taxon>
        <taxon>Listeriaceae</taxon>
        <taxon>Listeria</taxon>
    </lineage>
</organism>
<feature type="binding site" evidence="9">
    <location>
        <begin position="294"/>
        <end position="297"/>
    </location>
    <ligand>
        <name>GTP</name>
        <dbReference type="ChEBI" id="CHEBI:37565"/>
        <label>2</label>
    </ligand>
</feature>
<dbReference type="SUPFAM" id="SSF52540">
    <property type="entry name" value="P-loop containing nucleoside triphosphate hydrolases"/>
    <property type="match status" value="2"/>
</dbReference>
<feature type="domain" description="EngA-type G" evidence="12">
    <location>
        <begin position="4"/>
        <end position="167"/>
    </location>
</feature>
<dbReference type="PIRSF" id="PIRSF006485">
    <property type="entry name" value="GTP-binding_EngA"/>
    <property type="match status" value="1"/>
</dbReference>
<dbReference type="PRINTS" id="PR00326">
    <property type="entry name" value="GTP1OBG"/>
</dbReference>
<comment type="function">
    <text evidence="8 9 11">GTPase that plays an essential role in the late steps of ribosome biogenesis.</text>
</comment>
<dbReference type="InterPro" id="IPR027417">
    <property type="entry name" value="P-loop_NTPase"/>
</dbReference>
<dbReference type="HAMAP" id="MF_00195">
    <property type="entry name" value="GTPase_Der"/>
    <property type="match status" value="1"/>
</dbReference>
<comment type="caution">
    <text evidence="9">Lacks conserved residue(s) required for the propagation of feature annotation.</text>
</comment>
<dbReference type="CDD" id="cd01894">
    <property type="entry name" value="EngA1"/>
    <property type="match status" value="1"/>
</dbReference>
<feature type="domain" description="EngA-type G" evidence="12">
    <location>
        <begin position="176"/>
        <end position="351"/>
    </location>
</feature>
<dbReference type="CDD" id="cd01895">
    <property type="entry name" value="EngA2"/>
    <property type="match status" value="1"/>
</dbReference>
<evidence type="ECO:0000256" key="11">
    <source>
        <dbReference type="RuleBase" id="RU004481"/>
    </source>
</evidence>
<evidence type="ECO:0000256" key="5">
    <source>
        <dbReference type="ARBA" id="ARBA00022741"/>
    </source>
</evidence>
<dbReference type="GO" id="GO:0005525">
    <property type="term" value="F:GTP binding"/>
    <property type="evidence" value="ECO:0007669"/>
    <property type="project" value="UniProtKB-UniRule"/>
</dbReference>
<dbReference type="GO" id="GO:0043022">
    <property type="term" value="F:ribosome binding"/>
    <property type="evidence" value="ECO:0007669"/>
    <property type="project" value="TreeGrafter"/>
</dbReference>
<dbReference type="InterPro" id="IPR016484">
    <property type="entry name" value="GTPase_Der"/>
</dbReference>
<reference evidence="13" key="1">
    <citation type="submission" date="2019-04" db="EMBL/GenBank/DDBJ databases">
        <authorList>
            <consortium name="GenomeTrakr: Next Generation Sequencing Network for Food Pathogen Tracability"/>
        </authorList>
    </citation>
    <scope>NUCLEOTIDE SEQUENCE</scope>
    <source>
        <strain evidence="13">FDA00006496</strain>
    </source>
</reference>
<dbReference type="FunFam" id="3.40.50.300:FF:000057">
    <property type="entry name" value="GTPase Der"/>
    <property type="match status" value="1"/>
</dbReference>
<dbReference type="EMBL" id="AACKCV010000002">
    <property type="protein sequence ID" value="EAK9267808.1"/>
    <property type="molecule type" value="Genomic_DNA"/>
</dbReference>
<evidence type="ECO:0000256" key="10">
    <source>
        <dbReference type="PROSITE-ProRule" id="PRU01049"/>
    </source>
</evidence>
<comment type="similarity">
    <text evidence="1 9 10 11">Belongs to the TRAFAC class TrmE-Era-EngA-EngB-Septin-like GTPase superfamily. EngA (Der) GTPase family.</text>
</comment>
<dbReference type="GO" id="GO:0042254">
    <property type="term" value="P:ribosome biogenesis"/>
    <property type="evidence" value="ECO:0007669"/>
    <property type="project" value="UniProtKB-KW"/>
</dbReference>
<dbReference type="AlphaFoldDB" id="A0A5L6QFL9"/>